<feature type="signal peptide" evidence="1">
    <location>
        <begin position="1"/>
        <end position="30"/>
    </location>
</feature>
<organism evidence="2 3">
    <name type="scientific">Citrullus colocynthis</name>
    <name type="common">colocynth</name>
    <dbReference type="NCBI Taxonomy" id="252529"/>
    <lineage>
        <taxon>Eukaryota</taxon>
        <taxon>Viridiplantae</taxon>
        <taxon>Streptophyta</taxon>
        <taxon>Embryophyta</taxon>
        <taxon>Tracheophyta</taxon>
        <taxon>Spermatophyta</taxon>
        <taxon>Magnoliopsida</taxon>
        <taxon>eudicotyledons</taxon>
        <taxon>Gunneridae</taxon>
        <taxon>Pentapetalae</taxon>
        <taxon>rosids</taxon>
        <taxon>fabids</taxon>
        <taxon>Cucurbitales</taxon>
        <taxon>Cucurbitaceae</taxon>
        <taxon>Benincaseae</taxon>
        <taxon>Citrullus</taxon>
    </lineage>
</organism>
<gene>
    <name evidence="2" type="ORF">CITCOLO1_LOCUS9027</name>
</gene>
<evidence type="ECO:0000313" key="2">
    <source>
        <dbReference type="EMBL" id="CAK9317131.1"/>
    </source>
</evidence>
<dbReference type="Proteomes" id="UP001642487">
    <property type="component" value="Chromosome 3"/>
</dbReference>
<feature type="chain" id="PRO_5045313135" evidence="1">
    <location>
        <begin position="31"/>
        <end position="166"/>
    </location>
</feature>
<sequence>MENHFGRFVILGSFSLWLSHLKHLVKLVWMLQNLVIRLAKKAASTNRKIDMNETLPSVNLALQDSFKEKRTLSRENLGHPMLNLQKNSDRMKFCLIDNQTCCLMHKPLEIGCKLQKVPNHPAIVVLLPLYLSLALKLQLGGKATFKPPTIQVPWIFTGRLLRLGLK</sequence>
<proteinExistence type="predicted"/>
<evidence type="ECO:0000256" key="1">
    <source>
        <dbReference type="SAM" id="SignalP"/>
    </source>
</evidence>
<keyword evidence="3" id="KW-1185">Reference proteome</keyword>
<reference evidence="2 3" key="1">
    <citation type="submission" date="2024-03" db="EMBL/GenBank/DDBJ databases">
        <authorList>
            <person name="Gkanogiannis A."/>
            <person name="Becerra Lopez-Lavalle L."/>
        </authorList>
    </citation>
    <scope>NUCLEOTIDE SEQUENCE [LARGE SCALE GENOMIC DNA]</scope>
</reference>
<accession>A0ABP0Y9Q2</accession>
<evidence type="ECO:0000313" key="3">
    <source>
        <dbReference type="Proteomes" id="UP001642487"/>
    </source>
</evidence>
<protein>
    <submittedName>
        <fullName evidence="2">Uncharacterized protein</fullName>
    </submittedName>
</protein>
<keyword evidence="1" id="KW-0732">Signal</keyword>
<name>A0ABP0Y9Q2_9ROSI</name>
<dbReference type="EMBL" id="OZ021737">
    <property type="protein sequence ID" value="CAK9317131.1"/>
    <property type="molecule type" value="Genomic_DNA"/>
</dbReference>